<protein>
    <submittedName>
        <fullName evidence="2">Uncharacterized protein</fullName>
    </submittedName>
</protein>
<name>A0A7C3SMD7_THEPE</name>
<dbReference type="EMBL" id="DTIB01000012">
    <property type="protein sequence ID" value="HGB24515.1"/>
    <property type="molecule type" value="Genomic_DNA"/>
</dbReference>
<dbReference type="InterPro" id="IPR036390">
    <property type="entry name" value="WH_DNA-bd_sf"/>
</dbReference>
<evidence type="ECO:0000256" key="1">
    <source>
        <dbReference type="SAM" id="MobiDB-lite"/>
    </source>
</evidence>
<dbReference type="SUPFAM" id="SSF46785">
    <property type="entry name" value="Winged helix' DNA-binding domain"/>
    <property type="match status" value="1"/>
</dbReference>
<comment type="caution">
    <text evidence="2">The sequence shown here is derived from an EMBL/GenBank/DDBJ whole genome shotgun (WGS) entry which is preliminary data.</text>
</comment>
<gene>
    <name evidence="2" type="ORF">ENV88_00350</name>
</gene>
<reference evidence="2" key="1">
    <citation type="journal article" date="2020" name="mSystems">
        <title>Genome- and Community-Level Interaction Insights into Carbon Utilization and Element Cycling Functions of Hydrothermarchaeota in Hydrothermal Sediment.</title>
        <authorList>
            <person name="Zhou Z."/>
            <person name="Liu Y."/>
            <person name="Xu W."/>
            <person name="Pan J."/>
            <person name="Luo Z.H."/>
            <person name="Li M."/>
        </authorList>
    </citation>
    <scope>NUCLEOTIDE SEQUENCE [LARGE SCALE GENOMIC DNA]</scope>
    <source>
        <strain evidence="2">SpSt-8</strain>
    </source>
</reference>
<organism evidence="2">
    <name type="scientific">Thermofilum pendens</name>
    <dbReference type="NCBI Taxonomy" id="2269"/>
    <lineage>
        <taxon>Archaea</taxon>
        <taxon>Thermoproteota</taxon>
        <taxon>Thermoprotei</taxon>
        <taxon>Thermofilales</taxon>
        <taxon>Thermofilaceae</taxon>
        <taxon>Thermofilum</taxon>
    </lineage>
</organism>
<feature type="region of interest" description="Disordered" evidence="1">
    <location>
        <begin position="150"/>
        <end position="188"/>
    </location>
</feature>
<evidence type="ECO:0000313" key="2">
    <source>
        <dbReference type="EMBL" id="HGB24515.1"/>
    </source>
</evidence>
<dbReference type="AlphaFoldDB" id="A0A7C3SMD7"/>
<feature type="compositionally biased region" description="Basic and acidic residues" evidence="1">
    <location>
        <begin position="151"/>
        <end position="178"/>
    </location>
</feature>
<sequence length="188" mass="21436">MKRIEAKNKRFLTLLEHMLLAEKLSTSELAQLLNQKLNLAPNTAKAYSSQLLADLAAEGILERRGRSYALTPKGWALLFTFVDRTPFSEKYFDMFFERLSKNLPAASTYKEIVRILRRIYFRISGEPEKLPTDMDLLELFGLFLRLSGRPSPRDSHVGGCAERDRSRPWGAERQEHLLQHAQGGAQAG</sequence>
<accession>A0A7C3SMD7</accession>
<proteinExistence type="predicted"/>